<protein>
    <recommendedName>
        <fullName evidence="4">DUF1917 domain-containing protein</fullName>
    </recommendedName>
</protein>
<dbReference type="AlphaFoldDB" id="A0A292PV97"/>
<dbReference type="SUPFAM" id="SSF55418">
    <property type="entry name" value="eIF4e-like"/>
    <property type="match status" value="1"/>
</dbReference>
<evidence type="ECO:0000313" key="3">
    <source>
        <dbReference type="Proteomes" id="UP001412239"/>
    </source>
</evidence>
<dbReference type="InterPro" id="IPR015034">
    <property type="entry name" value="Bles03"/>
</dbReference>
<dbReference type="PANTHER" id="PTHR31977">
    <property type="entry name" value="UPF0696 PROTEIN C11ORF68"/>
    <property type="match status" value="1"/>
</dbReference>
<dbReference type="EMBL" id="LN891048">
    <property type="protein sequence ID" value="CUS10413.1"/>
    <property type="molecule type" value="Genomic_DNA"/>
</dbReference>
<reference evidence="2" key="1">
    <citation type="submission" date="2015-10" db="EMBL/GenBank/DDBJ databases">
        <authorList>
            <person name="Regsiter A."/>
            <person name="william w."/>
        </authorList>
    </citation>
    <scope>NUCLEOTIDE SEQUENCE</scope>
    <source>
        <strain evidence="2">Montdore</strain>
    </source>
</reference>
<dbReference type="PANTHER" id="PTHR31977:SF1">
    <property type="entry name" value="UPF0696 PROTEIN C11ORF68"/>
    <property type="match status" value="1"/>
</dbReference>
<organism evidence="2 3">
    <name type="scientific">Tuber aestivum</name>
    <name type="common">summer truffle</name>
    <dbReference type="NCBI Taxonomy" id="59557"/>
    <lineage>
        <taxon>Eukaryota</taxon>
        <taxon>Fungi</taxon>
        <taxon>Dikarya</taxon>
        <taxon>Ascomycota</taxon>
        <taxon>Pezizomycotina</taxon>
        <taxon>Pezizomycetes</taxon>
        <taxon>Pezizales</taxon>
        <taxon>Tuberaceae</taxon>
        <taxon>Tuber</taxon>
    </lineage>
</organism>
<comment type="similarity">
    <text evidence="1">Belongs to the UPF0696 family.</text>
</comment>
<gene>
    <name evidence="2" type="ORF">GSTUAT00005494001</name>
</gene>
<dbReference type="Gene3D" id="3.30.760.10">
    <property type="entry name" value="RNA Cap, Translation Initiation Factor Eif4e"/>
    <property type="match status" value="1"/>
</dbReference>
<dbReference type="InterPro" id="IPR023398">
    <property type="entry name" value="TIF_eIF4e-like"/>
</dbReference>
<evidence type="ECO:0000313" key="2">
    <source>
        <dbReference type="EMBL" id="CUS10413.1"/>
    </source>
</evidence>
<sequence length="288" mass="32152">MSFVAPFTNVFRYTAPRIAIPRGVGKLSASGKLGCAGSFSTGSRCWSEKVAIEGGETERLADEVEGESVICWQDGEDVEDFLTRCAPSKLHGRSRLAIKNPWDIERSEGNVDAALTALETPLQEAISDWNAIVADDALNKSAKFIRKTEHRDRLKELILTTAAQNEVVSGKWIIYAGSNTVDFQWSRVATGTYDGLLGTKAEVSGNNGMGMHVIFVYTPDFRDLKDAKRVLNGLKKSFQWKPRSLAYKPLIYSLLKITVENPYHLRPAIITSRELEERELEHETELEE</sequence>
<accession>A0A292PV97</accession>
<proteinExistence type="inferred from homology"/>
<keyword evidence="3" id="KW-1185">Reference proteome</keyword>
<dbReference type="Proteomes" id="UP001412239">
    <property type="component" value="Unassembled WGS sequence"/>
</dbReference>
<name>A0A292PV97_9PEZI</name>
<evidence type="ECO:0008006" key="4">
    <source>
        <dbReference type="Google" id="ProtNLM"/>
    </source>
</evidence>
<dbReference type="Pfam" id="PF08939">
    <property type="entry name" value="Bles03"/>
    <property type="match status" value="1"/>
</dbReference>
<evidence type="ECO:0000256" key="1">
    <source>
        <dbReference type="ARBA" id="ARBA00010568"/>
    </source>
</evidence>